<dbReference type="InterPro" id="IPR039289">
    <property type="entry name" value="CHCHD4"/>
</dbReference>
<evidence type="ECO:0000256" key="3">
    <source>
        <dbReference type="ARBA" id="ARBA00022927"/>
    </source>
</evidence>
<feature type="domain" description="CHCH" evidence="11">
    <location>
        <begin position="170"/>
        <end position="205"/>
    </location>
</feature>
<feature type="chain" id="PRO_5008898315" description="CHCH domain-containing protein" evidence="10">
    <location>
        <begin position="21"/>
        <end position="258"/>
    </location>
</feature>
<keyword evidence="7" id="KW-1015">Disulfide bond</keyword>
<sequence length="258" mass="28618">MKIFCWRVTLYALLYGLCLCSWDSADPGIGLEWSSSVHTSGGSTMGSTVSSDREKQSRTTEGNPQVSPPSSTSNPLIKQVEALQLPKSLTDTDTEVDISRTDQDASYCRSYGKDKVIFLTKEDWDKPAVNLPESFIESLDEEERPRGVILPNGEINWGCPCLGNLSYGPCAIPFRQAFSCFHYSLADPKGSDCIDYFRDMTMCMANYPSLYPRDDKDDDEDDDDMDEEGGGGDPFSAIEKAEKQAQDEKRQATSRSSS</sequence>
<comment type="subcellular location">
    <subcellularLocation>
        <location evidence="1">Mitochondrion</location>
    </subcellularLocation>
</comment>
<evidence type="ECO:0000256" key="4">
    <source>
        <dbReference type="ARBA" id="ARBA00023002"/>
    </source>
</evidence>
<dbReference type="GO" id="GO:0005758">
    <property type="term" value="C:mitochondrial intermembrane space"/>
    <property type="evidence" value="ECO:0007669"/>
    <property type="project" value="TreeGrafter"/>
</dbReference>
<dbReference type="OrthoDB" id="7481291at2759"/>
<name>A0A1D1VDZ3_RAMVA</name>
<dbReference type="GO" id="GO:0045041">
    <property type="term" value="P:protein import into mitochondrial intermembrane space"/>
    <property type="evidence" value="ECO:0007669"/>
    <property type="project" value="InterPro"/>
</dbReference>
<feature type="compositionally biased region" description="Low complexity" evidence="9">
    <location>
        <begin position="37"/>
        <end position="50"/>
    </location>
</feature>
<comment type="caution">
    <text evidence="12">The sequence shown here is derived from an EMBL/GenBank/DDBJ whole genome shotgun (WGS) entry which is preliminary data.</text>
</comment>
<dbReference type="STRING" id="947166.A0A1D1VDZ3"/>
<evidence type="ECO:0000256" key="8">
    <source>
        <dbReference type="ARBA" id="ARBA00023284"/>
    </source>
</evidence>
<feature type="region of interest" description="Disordered" evidence="9">
    <location>
        <begin position="37"/>
        <end position="75"/>
    </location>
</feature>
<keyword evidence="10" id="KW-0732">Signal</keyword>
<evidence type="ECO:0000256" key="1">
    <source>
        <dbReference type="ARBA" id="ARBA00004173"/>
    </source>
</evidence>
<dbReference type="PROSITE" id="PS51808">
    <property type="entry name" value="CHCH"/>
    <property type="match status" value="1"/>
</dbReference>
<evidence type="ECO:0000256" key="2">
    <source>
        <dbReference type="ARBA" id="ARBA00022448"/>
    </source>
</evidence>
<evidence type="ECO:0000256" key="5">
    <source>
        <dbReference type="ARBA" id="ARBA00023010"/>
    </source>
</evidence>
<dbReference type="PANTHER" id="PTHR21622">
    <property type="entry name" value="COILED-COIL-HELIX-COILED-COIL-HELIX DOMAIN CONTAINING 4"/>
    <property type="match status" value="1"/>
</dbReference>
<feature type="compositionally biased region" description="Basic and acidic residues" evidence="9">
    <location>
        <begin position="239"/>
        <end position="251"/>
    </location>
</feature>
<feature type="signal peptide" evidence="10">
    <location>
        <begin position="1"/>
        <end position="20"/>
    </location>
</feature>
<dbReference type="Pfam" id="PF06747">
    <property type="entry name" value="CHCH"/>
    <property type="match status" value="1"/>
</dbReference>
<evidence type="ECO:0000256" key="7">
    <source>
        <dbReference type="ARBA" id="ARBA00023157"/>
    </source>
</evidence>
<dbReference type="Gene3D" id="1.10.287.2900">
    <property type="match status" value="1"/>
</dbReference>
<keyword evidence="6" id="KW-0496">Mitochondrion</keyword>
<dbReference type="PANTHER" id="PTHR21622:SF0">
    <property type="entry name" value="COILED-COIL-HELIX-COILED-COIL-HELIX DOMAIN CONTAINING 4"/>
    <property type="match status" value="1"/>
</dbReference>
<dbReference type="InterPro" id="IPR010625">
    <property type="entry name" value="CHCH"/>
</dbReference>
<keyword evidence="5" id="KW-0811">Translocation</keyword>
<evidence type="ECO:0000259" key="11">
    <source>
        <dbReference type="Pfam" id="PF06747"/>
    </source>
</evidence>
<keyword evidence="3" id="KW-0653">Protein transport</keyword>
<proteinExistence type="predicted"/>
<evidence type="ECO:0000313" key="12">
    <source>
        <dbReference type="EMBL" id="GAU99120.1"/>
    </source>
</evidence>
<protein>
    <recommendedName>
        <fullName evidence="11">CHCH domain-containing protein</fullName>
    </recommendedName>
</protein>
<feature type="region of interest" description="Disordered" evidence="9">
    <location>
        <begin position="209"/>
        <end position="258"/>
    </location>
</feature>
<keyword evidence="4" id="KW-0560">Oxidoreductase</keyword>
<evidence type="ECO:0000256" key="10">
    <source>
        <dbReference type="SAM" id="SignalP"/>
    </source>
</evidence>
<accession>A0A1D1VDZ3</accession>
<reference evidence="12 13" key="1">
    <citation type="journal article" date="2016" name="Nat. Commun.">
        <title>Extremotolerant tardigrade genome and improved radiotolerance of human cultured cells by tardigrade-unique protein.</title>
        <authorList>
            <person name="Hashimoto T."/>
            <person name="Horikawa D.D."/>
            <person name="Saito Y."/>
            <person name="Kuwahara H."/>
            <person name="Kozuka-Hata H."/>
            <person name="Shin-I T."/>
            <person name="Minakuchi Y."/>
            <person name="Ohishi K."/>
            <person name="Motoyama A."/>
            <person name="Aizu T."/>
            <person name="Enomoto A."/>
            <person name="Kondo K."/>
            <person name="Tanaka S."/>
            <person name="Hara Y."/>
            <person name="Koshikawa S."/>
            <person name="Sagara H."/>
            <person name="Miura T."/>
            <person name="Yokobori S."/>
            <person name="Miyagawa K."/>
            <person name="Suzuki Y."/>
            <person name="Kubo T."/>
            <person name="Oyama M."/>
            <person name="Kohara Y."/>
            <person name="Fujiyama A."/>
            <person name="Arakawa K."/>
            <person name="Katayama T."/>
            <person name="Toyoda A."/>
            <person name="Kunieda T."/>
        </authorList>
    </citation>
    <scope>NUCLEOTIDE SEQUENCE [LARGE SCALE GENOMIC DNA]</scope>
    <source>
        <strain evidence="12 13">YOKOZUNA-1</strain>
    </source>
</reference>
<evidence type="ECO:0000313" key="13">
    <source>
        <dbReference type="Proteomes" id="UP000186922"/>
    </source>
</evidence>
<keyword evidence="13" id="KW-1185">Reference proteome</keyword>
<organism evidence="12 13">
    <name type="scientific">Ramazzottius varieornatus</name>
    <name type="common">Water bear</name>
    <name type="synonym">Tardigrade</name>
    <dbReference type="NCBI Taxonomy" id="947166"/>
    <lineage>
        <taxon>Eukaryota</taxon>
        <taxon>Metazoa</taxon>
        <taxon>Ecdysozoa</taxon>
        <taxon>Tardigrada</taxon>
        <taxon>Eutardigrada</taxon>
        <taxon>Parachela</taxon>
        <taxon>Hypsibioidea</taxon>
        <taxon>Ramazzottiidae</taxon>
        <taxon>Ramazzottius</taxon>
    </lineage>
</organism>
<feature type="compositionally biased region" description="Acidic residues" evidence="9">
    <location>
        <begin position="216"/>
        <end position="230"/>
    </location>
</feature>
<keyword evidence="8" id="KW-0676">Redox-active center</keyword>
<dbReference type="EMBL" id="BDGG01000005">
    <property type="protein sequence ID" value="GAU99120.1"/>
    <property type="molecule type" value="Genomic_DNA"/>
</dbReference>
<evidence type="ECO:0000256" key="6">
    <source>
        <dbReference type="ARBA" id="ARBA00023128"/>
    </source>
</evidence>
<gene>
    <name evidence="12" type="primary">RvY_10164-1</name>
    <name evidence="12" type="synonym">RvY_10164.1</name>
    <name evidence="12" type="ORF">RvY_10164</name>
</gene>
<dbReference type="GO" id="GO:0015035">
    <property type="term" value="F:protein-disulfide reductase activity"/>
    <property type="evidence" value="ECO:0007669"/>
    <property type="project" value="InterPro"/>
</dbReference>
<keyword evidence="2" id="KW-0813">Transport</keyword>
<evidence type="ECO:0000256" key="9">
    <source>
        <dbReference type="SAM" id="MobiDB-lite"/>
    </source>
</evidence>
<dbReference type="AlphaFoldDB" id="A0A1D1VDZ3"/>
<feature type="compositionally biased region" description="Polar residues" evidence="9">
    <location>
        <begin position="59"/>
        <end position="75"/>
    </location>
</feature>
<dbReference type="Proteomes" id="UP000186922">
    <property type="component" value="Unassembled WGS sequence"/>
</dbReference>